<keyword evidence="2" id="KW-1185">Reference proteome</keyword>
<evidence type="ECO:0000313" key="2">
    <source>
        <dbReference type="Proteomes" id="UP000238882"/>
    </source>
</evidence>
<sequence>MKIWKSILYCSLIVFLATCKSKKENNSINGLWLVKKVKVGKNEMTPIARWMKFNADSTQTSGNGWLQHSVGTWSLNAQNKLSVTNTNGIVDTAEPFSIELLNNKMTWTRLEDGNKVKVFLERANKIPTSEANKLFGLWKFDSIIENKKEVSDSLNPKNKAMLFLRWDNTYVLYNYPEGEQYGVYKTHGHRLQIDMLSYTKKKKNQYYQFNLENKKLTLKSTNSSREITLTRIHKFLE</sequence>
<name>A0A2S7WKN6_9FLAO</name>
<dbReference type="OrthoDB" id="1187383at2"/>
<gene>
    <name evidence="1" type="ORF">BTO18_02775</name>
</gene>
<dbReference type="RefSeq" id="WP_105014760.1">
    <property type="nucleotide sequence ID" value="NZ_MSCN01000001.1"/>
</dbReference>
<organism evidence="1 2">
    <name type="scientific">Polaribacter porphyrae</name>
    <dbReference type="NCBI Taxonomy" id="1137780"/>
    <lineage>
        <taxon>Bacteria</taxon>
        <taxon>Pseudomonadati</taxon>
        <taxon>Bacteroidota</taxon>
        <taxon>Flavobacteriia</taxon>
        <taxon>Flavobacteriales</taxon>
        <taxon>Flavobacteriaceae</taxon>
    </lineage>
</organism>
<dbReference type="EMBL" id="MSCN01000001">
    <property type="protein sequence ID" value="PQJ78178.1"/>
    <property type="molecule type" value="Genomic_DNA"/>
</dbReference>
<dbReference type="Proteomes" id="UP000238882">
    <property type="component" value="Unassembled WGS sequence"/>
</dbReference>
<proteinExistence type="predicted"/>
<accession>A0A2S7WKN6</accession>
<dbReference type="AlphaFoldDB" id="A0A2S7WKN6"/>
<evidence type="ECO:0008006" key="3">
    <source>
        <dbReference type="Google" id="ProtNLM"/>
    </source>
</evidence>
<reference evidence="1 2" key="1">
    <citation type="submission" date="2016-12" db="EMBL/GenBank/DDBJ databases">
        <title>Trade-off between light-utilization and light-protection in marine flavobacteria.</title>
        <authorList>
            <person name="Kumagai Y."/>
            <person name="Yoshizawa S."/>
            <person name="Kogure K."/>
            <person name="Iwasaki W."/>
        </authorList>
    </citation>
    <scope>NUCLEOTIDE SEQUENCE [LARGE SCALE GENOMIC DNA]</scope>
    <source>
        <strain evidence="1 2">NBRC 108759</strain>
    </source>
</reference>
<evidence type="ECO:0000313" key="1">
    <source>
        <dbReference type="EMBL" id="PQJ78178.1"/>
    </source>
</evidence>
<comment type="caution">
    <text evidence="1">The sequence shown here is derived from an EMBL/GenBank/DDBJ whole genome shotgun (WGS) entry which is preliminary data.</text>
</comment>
<protein>
    <recommendedName>
        <fullName evidence="3">Lipocalin-like domain-containing protein</fullName>
    </recommendedName>
</protein>